<dbReference type="EMBL" id="JAPESX010001483">
    <property type="protein sequence ID" value="KAJ8113814.1"/>
    <property type="molecule type" value="Genomic_DNA"/>
</dbReference>
<comment type="caution">
    <text evidence="1">The sequence shown here is derived from an EMBL/GenBank/DDBJ whole genome shotgun (WGS) entry which is preliminary data.</text>
</comment>
<sequence length="375" mass="41719">MGAIVLRLFFSLRLHSAPTHGQLDKYHILFADPQRPVHYLGQGKIQRYRTTLLYEKDIEELYDTAEDAEAVAALYDLSELNWIDFSNRDSIKMRLRELFVQTSGIENLKVGDNFFQIGIDSLQVLRIARQLNIQAKLANIKSPGGSRLIATIIYANPTLNQLTGALFDMTRTIRLMDDKKEVEDQRIGKMQSLLDKHVALLPMAKRPRSPPQTDGWVVLLTGSTGSLGSYILNELQADNNIKSIICLDRSADAAERHRQTGPKRGLDSIDPSRVTFLKAELANPQLGLTTEMYESLRNSVTHIIHNQWPVNFNWPLALFEPSIAGVRNLASLAATSTQDAFLLFVSSVSSVGGSKGEGPFPETPVTDFSMAAHSA</sequence>
<evidence type="ECO:0000313" key="1">
    <source>
        <dbReference type="EMBL" id="KAJ8113814.1"/>
    </source>
</evidence>
<organism evidence="1 2">
    <name type="scientific">Nemania bipapillata</name>
    <dbReference type="NCBI Taxonomy" id="110536"/>
    <lineage>
        <taxon>Eukaryota</taxon>
        <taxon>Fungi</taxon>
        <taxon>Dikarya</taxon>
        <taxon>Ascomycota</taxon>
        <taxon>Pezizomycotina</taxon>
        <taxon>Sordariomycetes</taxon>
        <taxon>Xylariomycetidae</taxon>
        <taxon>Xylariales</taxon>
        <taxon>Xylariaceae</taxon>
        <taxon>Nemania</taxon>
    </lineage>
</organism>
<keyword evidence="2" id="KW-1185">Reference proteome</keyword>
<name>A0ACC2IF84_9PEZI</name>
<proteinExistence type="predicted"/>
<reference evidence="1" key="1">
    <citation type="submission" date="2022-11" db="EMBL/GenBank/DDBJ databases">
        <title>Genome Sequence of Nemania bipapillata.</title>
        <authorList>
            <person name="Buettner E."/>
        </authorList>
    </citation>
    <scope>NUCLEOTIDE SEQUENCE</scope>
    <source>
        <strain evidence="1">CP14</strain>
    </source>
</reference>
<gene>
    <name evidence="1" type="ORF">ONZ43_g5062</name>
</gene>
<evidence type="ECO:0000313" key="2">
    <source>
        <dbReference type="Proteomes" id="UP001153334"/>
    </source>
</evidence>
<protein>
    <submittedName>
        <fullName evidence="1">Uncharacterized protein</fullName>
    </submittedName>
</protein>
<accession>A0ACC2IF84</accession>
<dbReference type="Proteomes" id="UP001153334">
    <property type="component" value="Unassembled WGS sequence"/>
</dbReference>